<dbReference type="STRING" id="48709.A0A1D2N1Q1"/>
<feature type="region of interest" description="Disordered" evidence="1">
    <location>
        <begin position="309"/>
        <end position="388"/>
    </location>
</feature>
<dbReference type="EMBL" id="LJIJ01000294">
    <property type="protein sequence ID" value="ODM99202.1"/>
    <property type="molecule type" value="Genomic_DNA"/>
</dbReference>
<dbReference type="Pfam" id="PF02181">
    <property type="entry name" value="FH2"/>
    <property type="match status" value="1"/>
</dbReference>
<accession>A0A1D2N1Q1</accession>
<keyword evidence="4" id="KW-1185">Reference proteome</keyword>
<dbReference type="GO" id="GO:0005884">
    <property type="term" value="C:actin filament"/>
    <property type="evidence" value="ECO:0007669"/>
    <property type="project" value="TreeGrafter"/>
</dbReference>
<dbReference type="Gene3D" id="1.20.58.2220">
    <property type="entry name" value="Formin, FH2 domain"/>
    <property type="match status" value="1"/>
</dbReference>
<organism evidence="3 4">
    <name type="scientific">Orchesella cincta</name>
    <name type="common">Springtail</name>
    <name type="synonym">Podura cincta</name>
    <dbReference type="NCBI Taxonomy" id="48709"/>
    <lineage>
        <taxon>Eukaryota</taxon>
        <taxon>Metazoa</taxon>
        <taxon>Ecdysozoa</taxon>
        <taxon>Arthropoda</taxon>
        <taxon>Hexapoda</taxon>
        <taxon>Collembola</taxon>
        <taxon>Entomobryomorpha</taxon>
        <taxon>Entomobryoidea</taxon>
        <taxon>Orchesellidae</taxon>
        <taxon>Orchesellinae</taxon>
        <taxon>Orchesella</taxon>
    </lineage>
</organism>
<dbReference type="OMA" id="FRPHNEE"/>
<dbReference type="InterPro" id="IPR051412">
    <property type="entry name" value="Formin_Homology_Diaphanous_sf"/>
</dbReference>
<feature type="compositionally biased region" description="Basic and acidic residues" evidence="1">
    <location>
        <begin position="367"/>
        <end position="379"/>
    </location>
</feature>
<dbReference type="SMART" id="SM00498">
    <property type="entry name" value="FH2"/>
    <property type="match status" value="1"/>
</dbReference>
<feature type="compositionally biased region" description="Basic residues" evidence="1">
    <location>
        <begin position="331"/>
        <end position="342"/>
    </location>
</feature>
<evidence type="ECO:0000259" key="2">
    <source>
        <dbReference type="PROSITE" id="PS51444"/>
    </source>
</evidence>
<protein>
    <submittedName>
        <fullName evidence="3">Protein diaphanous 3</fullName>
    </submittedName>
</protein>
<dbReference type="SUPFAM" id="SSF101447">
    <property type="entry name" value="Formin homology 2 domain (FH2 domain)"/>
    <property type="match status" value="1"/>
</dbReference>
<proteinExistence type="predicted"/>
<name>A0A1D2N1Q1_ORCCI</name>
<dbReference type="Proteomes" id="UP000094527">
    <property type="component" value="Unassembled WGS sequence"/>
</dbReference>
<evidence type="ECO:0000256" key="1">
    <source>
        <dbReference type="SAM" id="MobiDB-lite"/>
    </source>
</evidence>
<gene>
    <name evidence="3" type="ORF">Ocin01_07494</name>
</gene>
<dbReference type="PANTHER" id="PTHR45691:SF6">
    <property type="entry name" value="PROTEIN DIAPHANOUS"/>
    <property type="match status" value="1"/>
</dbReference>
<reference evidence="3 4" key="1">
    <citation type="journal article" date="2016" name="Genome Biol. Evol.">
        <title>Gene Family Evolution Reflects Adaptation to Soil Environmental Stressors in the Genome of the Collembolan Orchesella cincta.</title>
        <authorList>
            <person name="Faddeeva-Vakhrusheva A."/>
            <person name="Derks M.F."/>
            <person name="Anvar S.Y."/>
            <person name="Agamennone V."/>
            <person name="Suring W."/>
            <person name="Smit S."/>
            <person name="van Straalen N.M."/>
            <person name="Roelofs D."/>
        </authorList>
    </citation>
    <scope>NUCLEOTIDE SEQUENCE [LARGE SCALE GENOMIC DNA]</scope>
    <source>
        <tissue evidence="3">Mixed pool</tissue>
    </source>
</reference>
<dbReference type="InterPro" id="IPR015425">
    <property type="entry name" value="FH2_Formin"/>
</dbReference>
<evidence type="ECO:0000313" key="3">
    <source>
        <dbReference type="EMBL" id="ODM99202.1"/>
    </source>
</evidence>
<feature type="domain" description="FH2" evidence="2">
    <location>
        <begin position="1"/>
        <end position="325"/>
    </location>
</feature>
<dbReference type="AlphaFoldDB" id="A0A1D2N1Q1"/>
<dbReference type="InterPro" id="IPR042201">
    <property type="entry name" value="FH2_Formin_sf"/>
</dbReference>
<evidence type="ECO:0000313" key="4">
    <source>
        <dbReference type="Proteomes" id="UP000094527"/>
    </source>
</evidence>
<dbReference type="PROSITE" id="PS51444">
    <property type="entry name" value="FH2"/>
    <property type="match status" value="1"/>
</dbReference>
<sequence length="388" mass="44204">MEIFLKTWDIINLEEFLEAVRTLQVDSLNSCIQHIKNDSSDTGCISSLIQVVSKLDVTEQCLKIKKPKLDKTDNLISGLVSIPRLKEKLECIQFSMDFKELFDCISKRIESFIEACASVNTSEKFLDIIKLVMTLLNCLNSGGSKIYGFDIRGLCKLATNTFNDGTTTLLHFLIEYVSNEPSLKDSLDFYMDFQHLSEVAKTSIKDMEEQCLILKANETAYKKELEQIKKEYEADHHSNEMATATVFQKNLENVVQSLFTQLGVAKDVFNSCKERYGLTNSDITEVEFFKSLSDFIMAYQKIYAEINEQRNRESQKKPALSARLSEPSKNARSKLPKPKRKSVGAARVSQNVNPEERTNPPNDLEDGLLKFLEHDGGGKRRDRKAKKF</sequence>
<dbReference type="PANTHER" id="PTHR45691">
    <property type="entry name" value="PROTEIN DIAPHANOUS"/>
    <property type="match status" value="1"/>
</dbReference>
<dbReference type="GO" id="GO:0030041">
    <property type="term" value="P:actin filament polymerization"/>
    <property type="evidence" value="ECO:0007669"/>
    <property type="project" value="TreeGrafter"/>
</dbReference>
<comment type="caution">
    <text evidence="3">The sequence shown here is derived from an EMBL/GenBank/DDBJ whole genome shotgun (WGS) entry which is preliminary data.</text>
</comment>
<dbReference type="OrthoDB" id="427644at2759"/>